<organism evidence="3 4">
    <name type="scientific">Pendulispora albinea</name>
    <dbReference type="NCBI Taxonomy" id="2741071"/>
    <lineage>
        <taxon>Bacteria</taxon>
        <taxon>Pseudomonadati</taxon>
        <taxon>Myxococcota</taxon>
        <taxon>Myxococcia</taxon>
        <taxon>Myxococcales</taxon>
        <taxon>Sorangiineae</taxon>
        <taxon>Pendulisporaceae</taxon>
        <taxon>Pendulispora</taxon>
    </lineage>
</organism>
<dbReference type="SUPFAM" id="SSF52980">
    <property type="entry name" value="Restriction endonuclease-like"/>
    <property type="match status" value="1"/>
</dbReference>
<evidence type="ECO:0000256" key="1">
    <source>
        <dbReference type="SAM" id="Coils"/>
    </source>
</evidence>
<keyword evidence="3" id="KW-0540">Nuclease</keyword>
<dbReference type="InterPro" id="IPR012296">
    <property type="entry name" value="Nuclease_put_TT1808"/>
</dbReference>
<keyword evidence="4" id="KW-1185">Reference proteome</keyword>
<keyword evidence="3" id="KW-0255">Endonuclease</keyword>
<keyword evidence="3" id="KW-0378">Hydrolase</keyword>
<dbReference type="CDD" id="cd06260">
    <property type="entry name" value="DUF820-like"/>
    <property type="match status" value="1"/>
</dbReference>
<protein>
    <submittedName>
        <fullName evidence="3">Uma2 family endonuclease</fullName>
    </submittedName>
</protein>
<feature type="coiled-coil region" evidence="1">
    <location>
        <begin position="217"/>
        <end position="265"/>
    </location>
</feature>
<dbReference type="PANTHER" id="PTHR33352:SF3">
    <property type="entry name" value="SLR1612 PROTEIN"/>
    <property type="match status" value="1"/>
</dbReference>
<reference evidence="3 4" key="1">
    <citation type="submission" date="2021-12" db="EMBL/GenBank/DDBJ databases">
        <title>Discovery of the Pendulisporaceae a myxobacterial family with distinct sporulation behavior and unique specialized metabolism.</title>
        <authorList>
            <person name="Garcia R."/>
            <person name="Popoff A."/>
            <person name="Bader C.D."/>
            <person name="Loehr J."/>
            <person name="Walesch S."/>
            <person name="Walt C."/>
            <person name="Boldt J."/>
            <person name="Bunk B."/>
            <person name="Haeckl F.J.F.P.J."/>
            <person name="Gunesch A.P."/>
            <person name="Birkelbach J."/>
            <person name="Nuebel U."/>
            <person name="Pietschmann T."/>
            <person name="Bach T."/>
            <person name="Mueller R."/>
        </authorList>
    </citation>
    <scope>NUCLEOTIDE SEQUENCE [LARGE SCALE GENOMIC DNA]</scope>
    <source>
        <strain evidence="3 4">MSr11954</strain>
    </source>
</reference>
<dbReference type="Gene3D" id="3.90.1570.10">
    <property type="entry name" value="tt1808, chain A"/>
    <property type="match status" value="1"/>
</dbReference>
<dbReference type="Pfam" id="PF05685">
    <property type="entry name" value="Uma2"/>
    <property type="match status" value="1"/>
</dbReference>
<gene>
    <name evidence="3" type="ORF">LZC94_08845</name>
</gene>
<name>A0ABZ2M2D4_9BACT</name>
<dbReference type="PANTHER" id="PTHR33352">
    <property type="entry name" value="SLR1095 PROTEIN"/>
    <property type="match status" value="1"/>
</dbReference>
<sequence length="266" mass="30826">MSIMGQPRRYRVNPADPRAPKMEIWELLSPAERKRVVDELPAEVPWELMPPEGDFHRKAKERAVDSLDGYFRRIGRRIYVSAELAVYYPDERRFSPDLLAVTDVDHHDRQKWVVAAEGKGLDLVMEVVAEGSEKKDYEYNVARYARLGISEYFIYDRKRVHLVGYALPEAGATTYQPILPQVGRWPSRVLGLDLSLEAERVRFFSGTAPLPESAELAARAEHLLTEAIAKREEAERRAEEEARRAEHAEEELQQLRAELERFKRQR</sequence>
<evidence type="ECO:0000313" key="3">
    <source>
        <dbReference type="EMBL" id="WXB17376.1"/>
    </source>
</evidence>
<dbReference type="GO" id="GO:0004519">
    <property type="term" value="F:endonuclease activity"/>
    <property type="evidence" value="ECO:0007669"/>
    <property type="project" value="UniProtKB-KW"/>
</dbReference>
<feature type="domain" description="Putative restriction endonuclease" evidence="2">
    <location>
        <begin position="46"/>
        <end position="196"/>
    </location>
</feature>
<evidence type="ECO:0000259" key="2">
    <source>
        <dbReference type="Pfam" id="PF05685"/>
    </source>
</evidence>
<dbReference type="Proteomes" id="UP001370348">
    <property type="component" value="Chromosome"/>
</dbReference>
<keyword evidence="1" id="KW-0175">Coiled coil</keyword>
<dbReference type="InterPro" id="IPR008538">
    <property type="entry name" value="Uma2"/>
</dbReference>
<dbReference type="EMBL" id="CP089984">
    <property type="protein sequence ID" value="WXB17376.1"/>
    <property type="molecule type" value="Genomic_DNA"/>
</dbReference>
<proteinExistence type="predicted"/>
<accession>A0ABZ2M2D4</accession>
<dbReference type="InterPro" id="IPR011335">
    <property type="entry name" value="Restrct_endonuc-II-like"/>
</dbReference>
<dbReference type="RefSeq" id="WP_394827007.1">
    <property type="nucleotide sequence ID" value="NZ_CP089984.1"/>
</dbReference>
<evidence type="ECO:0000313" key="4">
    <source>
        <dbReference type="Proteomes" id="UP001370348"/>
    </source>
</evidence>